<reference evidence="1" key="1">
    <citation type="submission" date="2019-11" db="EMBL/GenBank/DDBJ databases">
        <title>Nori genome reveals adaptations in red seaweeds to the harsh intertidal environment.</title>
        <authorList>
            <person name="Wang D."/>
            <person name="Mao Y."/>
        </authorList>
    </citation>
    <scope>NUCLEOTIDE SEQUENCE</scope>
    <source>
        <tissue evidence="1">Gametophyte</tissue>
    </source>
</reference>
<keyword evidence="2" id="KW-1185">Reference proteome</keyword>
<evidence type="ECO:0000313" key="1">
    <source>
        <dbReference type="EMBL" id="KAK1870259.1"/>
    </source>
</evidence>
<accession>A0ACC3CIZ1</accession>
<protein>
    <submittedName>
        <fullName evidence="1">Uncharacterized protein</fullName>
    </submittedName>
</protein>
<dbReference type="EMBL" id="CM020620">
    <property type="protein sequence ID" value="KAK1870259.1"/>
    <property type="molecule type" value="Genomic_DNA"/>
</dbReference>
<evidence type="ECO:0000313" key="2">
    <source>
        <dbReference type="Proteomes" id="UP000798662"/>
    </source>
</evidence>
<proteinExistence type="predicted"/>
<name>A0ACC3CIZ1_PYRYE</name>
<sequence length="84" mass="9060">MSNRQDDREESVRVREEVERLEKVKQEFVEVDGDDSAPDDADMMAELRKRLAADSAAGTDPVAPGDDPDAPPPPPPSVGGVDKS</sequence>
<gene>
    <name evidence="1" type="ORF">I4F81_012721</name>
</gene>
<organism evidence="1 2">
    <name type="scientific">Pyropia yezoensis</name>
    <name type="common">Susabi-nori</name>
    <name type="synonym">Porphyra yezoensis</name>
    <dbReference type="NCBI Taxonomy" id="2788"/>
    <lineage>
        <taxon>Eukaryota</taxon>
        <taxon>Rhodophyta</taxon>
        <taxon>Bangiophyceae</taxon>
        <taxon>Bangiales</taxon>
        <taxon>Bangiaceae</taxon>
        <taxon>Pyropia</taxon>
    </lineage>
</organism>
<dbReference type="Proteomes" id="UP000798662">
    <property type="component" value="Chromosome 3"/>
</dbReference>
<comment type="caution">
    <text evidence="1">The sequence shown here is derived from an EMBL/GenBank/DDBJ whole genome shotgun (WGS) entry which is preliminary data.</text>
</comment>